<reference evidence="3" key="1">
    <citation type="submission" date="2019-08" db="EMBL/GenBank/DDBJ databases">
        <authorList>
            <person name="Kucharzyk K."/>
            <person name="Murdoch R.W."/>
            <person name="Higgins S."/>
            <person name="Loffler F."/>
        </authorList>
    </citation>
    <scope>NUCLEOTIDE SEQUENCE</scope>
</reference>
<dbReference type="GO" id="GO:0004674">
    <property type="term" value="F:protein serine/threonine kinase activity"/>
    <property type="evidence" value="ECO:0007669"/>
    <property type="project" value="UniProtKB-KW"/>
</dbReference>
<dbReference type="PANTHER" id="PTHR35526">
    <property type="entry name" value="ANTI-SIGMA-F FACTOR RSBW-RELATED"/>
    <property type="match status" value="1"/>
</dbReference>
<accession>A0A645HF33</accession>
<dbReference type="SUPFAM" id="SSF55874">
    <property type="entry name" value="ATPase domain of HSP90 chaperone/DNA topoisomerase II/histidine kinase"/>
    <property type="match status" value="1"/>
</dbReference>
<keyword evidence="1" id="KW-0723">Serine/threonine-protein kinase</keyword>
<proteinExistence type="predicted"/>
<evidence type="ECO:0000256" key="1">
    <source>
        <dbReference type="ARBA" id="ARBA00022527"/>
    </source>
</evidence>
<dbReference type="InterPro" id="IPR003594">
    <property type="entry name" value="HATPase_dom"/>
</dbReference>
<evidence type="ECO:0000313" key="3">
    <source>
        <dbReference type="EMBL" id="MPN37176.1"/>
    </source>
</evidence>
<sequence>MHRLQISFYGQEGYRVIRHCVNEYIKQVLGPHCANMVIAFNEAVNNAIKYGGKSKKNTVTVKFHLLKGKRLVIRVKDTGAGFDTAQACQAAAVQPDEMLLEESGRGLLIMKAVADYVAYNKRGNEVLLMKKIPAVTE</sequence>
<dbReference type="EC" id="2.7.11.1" evidence="3"/>
<protein>
    <submittedName>
        <fullName evidence="3">Serine-protein kinase RsbW</fullName>
        <ecNumber evidence="3">2.7.11.1</ecNumber>
    </submittedName>
</protein>
<keyword evidence="3" id="KW-0808">Transferase</keyword>
<dbReference type="PANTHER" id="PTHR35526:SF3">
    <property type="entry name" value="ANTI-SIGMA-F FACTOR RSBW"/>
    <property type="match status" value="1"/>
</dbReference>
<gene>
    <name evidence="3" type="primary">rsbW_7</name>
    <name evidence="3" type="ORF">SDC9_184692</name>
</gene>
<organism evidence="3">
    <name type="scientific">bioreactor metagenome</name>
    <dbReference type="NCBI Taxonomy" id="1076179"/>
    <lineage>
        <taxon>unclassified sequences</taxon>
        <taxon>metagenomes</taxon>
        <taxon>ecological metagenomes</taxon>
    </lineage>
</organism>
<feature type="domain" description="Histidine kinase/HSP90-like ATPase" evidence="2">
    <location>
        <begin position="16"/>
        <end position="129"/>
    </location>
</feature>
<dbReference type="Gene3D" id="3.30.565.10">
    <property type="entry name" value="Histidine kinase-like ATPase, C-terminal domain"/>
    <property type="match status" value="1"/>
</dbReference>
<dbReference type="InterPro" id="IPR050267">
    <property type="entry name" value="Anti-sigma-factor_SerPK"/>
</dbReference>
<dbReference type="EMBL" id="VSSQ01091676">
    <property type="protein sequence ID" value="MPN37176.1"/>
    <property type="molecule type" value="Genomic_DNA"/>
</dbReference>
<keyword evidence="3" id="KW-0418">Kinase</keyword>
<evidence type="ECO:0000259" key="2">
    <source>
        <dbReference type="Pfam" id="PF13581"/>
    </source>
</evidence>
<dbReference type="InterPro" id="IPR036890">
    <property type="entry name" value="HATPase_C_sf"/>
</dbReference>
<dbReference type="Pfam" id="PF13581">
    <property type="entry name" value="HATPase_c_2"/>
    <property type="match status" value="1"/>
</dbReference>
<dbReference type="CDD" id="cd16936">
    <property type="entry name" value="HATPase_RsbW-like"/>
    <property type="match status" value="1"/>
</dbReference>
<dbReference type="AlphaFoldDB" id="A0A645HF33"/>
<name>A0A645HF33_9ZZZZ</name>
<comment type="caution">
    <text evidence="3">The sequence shown here is derived from an EMBL/GenBank/DDBJ whole genome shotgun (WGS) entry which is preliminary data.</text>
</comment>